<organism evidence="5 6">
    <name type="scientific">Pseudoxanthomonas japonensis</name>
    <dbReference type="NCBI Taxonomy" id="69284"/>
    <lineage>
        <taxon>Bacteria</taxon>
        <taxon>Pseudomonadati</taxon>
        <taxon>Pseudomonadota</taxon>
        <taxon>Gammaproteobacteria</taxon>
        <taxon>Lysobacterales</taxon>
        <taxon>Lysobacteraceae</taxon>
        <taxon>Pseudoxanthomonas</taxon>
    </lineage>
</organism>
<evidence type="ECO:0000256" key="2">
    <source>
        <dbReference type="SAM" id="MobiDB-lite"/>
    </source>
</evidence>
<dbReference type="SMART" id="SM00271">
    <property type="entry name" value="DnaJ"/>
    <property type="match status" value="1"/>
</dbReference>
<evidence type="ECO:0000313" key="6">
    <source>
        <dbReference type="Proteomes" id="UP000781710"/>
    </source>
</evidence>
<name>A0ABQ6ZFL1_9GAMM</name>
<dbReference type="InterPro" id="IPR001623">
    <property type="entry name" value="DnaJ_domain"/>
</dbReference>
<dbReference type="SUPFAM" id="SSF46565">
    <property type="entry name" value="Chaperone J-domain"/>
    <property type="match status" value="1"/>
</dbReference>
<dbReference type="InterPro" id="IPR036869">
    <property type="entry name" value="J_dom_sf"/>
</dbReference>
<dbReference type="CDD" id="cd06257">
    <property type="entry name" value="DnaJ"/>
    <property type="match status" value="1"/>
</dbReference>
<proteinExistence type="predicted"/>
<reference evidence="5 6" key="1">
    <citation type="submission" date="2017-10" db="EMBL/GenBank/DDBJ databases">
        <title>Whole genome sequencing of members of genus Pseudoxanthomonas.</title>
        <authorList>
            <person name="Kumar S."/>
            <person name="Bansal K."/>
            <person name="Kaur A."/>
            <person name="Patil P."/>
            <person name="Sharma S."/>
            <person name="Patil P.B."/>
        </authorList>
    </citation>
    <scope>NUCLEOTIDE SEQUENCE [LARGE SCALE GENOMIC DNA]</scope>
    <source>
        <strain evidence="5 6">DSM 17109</strain>
    </source>
</reference>
<feature type="transmembrane region" description="Helical" evidence="3">
    <location>
        <begin position="269"/>
        <end position="292"/>
    </location>
</feature>
<keyword evidence="1" id="KW-0143">Chaperone</keyword>
<dbReference type="RefSeq" id="WP_162338250.1">
    <property type="nucleotide sequence ID" value="NZ_JBHSRQ010000016.1"/>
</dbReference>
<feature type="transmembrane region" description="Helical" evidence="3">
    <location>
        <begin position="345"/>
        <end position="370"/>
    </location>
</feature>
<feature type="transmembrane region" description="Helical" evidence="3">
    <location>
        <begin position="405"/>
        <end position="424"/>
    </location>
</feature>
<evidence type="ECO:0000256" key="3">
    <source>
        <dbReference type="SAM" id="Phobius"/>
    </source>
</evidence>
<gene>
    <name evidence="5" type="ORF">CSC78_12810</name>
</gene>
<evidence type="ECO:0000259" key="4">
    <source>
        <dbReference type="PROSITE" id="PS50076"/>
    </source>
</evidence>
<dbReference type="Gene3D" id="1.10.287.110">
    <property type="entry name" value="DnaJ domain"/>
    <property type="match status" value="1"/>
</dbReference>
<evidence type="ECO:0000313" key="5">
    <source>
        <dbReference type="EMBL" id="KAF1724366.1"/>
    </source>
</evidence>
<protein>
    <recommendedName>
        <fullName evidence="4">J domain-containing protein</fullName>
    </recommendedName>
</protein>
<feature type="transmembrane region" description="Helical" evidence="3">
    <location>
        <begin position="304"/>
        <end position="325"/>
    </location>
</feature>
<keyword evidence="3" id="KW-1133">Transmembrane helix</keyword>
<feature type="transmembrane region" description="Helical" evidence="3">
    <location>
        <begin position="436"/>
        <end position="458"/>
    </location>
</feature>
<keyword evidence="3" id="KW-0472">Membrane</keyword>
<comment type="caution">
    <text evidence="5">The sequence shown here is derived from an EMBL/GenBank/DDBJ whole genome shotgun (WGS) entry which is preliminary data.</text>
</comment>
<keyword evidence="3" id="KW-0812">Transmembrane</keyword>
<keyword evidence="6" id="KW-1185">Reference proteome</keyword>
<evidence type="ECO:0000256" key="1">
    <source>
        <dbReference type="ARBA" id="ARBA00023186"/>
    </source>
</evidence>
<dbReference type="EMBL" id="PDWW01000018">
    <property type="protein sequence ID" value="KAF1724366.1"/>
    <property type="molecule type" value="Genomic_DNA"/>
</dbReference>
<dbReference type="Pfam" id="PF00226">
    <property type="entry name" value="DnaJ"/>
    <property type="match status" value="1"/>
</dbReference>
<feature type="domain" description="J" evidence="4">
    <location>
        <begin position="4"/>
        <end position="55"/>
    </location>
</feature>
<sequence length="461" mass="50706">MSGWPYDLLGVGEEADERTIKRAYARLLKLHRPDDDPEGFQRLNEAYQAALSYPRDTALPHAVGDDLPGMASPMPILETRQADAPATHAMRSPGTAGNSEPVAPPVDEDPLRDDLLARATHELPSLLRQHLAQHPDLYSLEVKRRVGAEVFERIAYEDAPVSPGNLAVLGEFFGFTPPDWVERRRQVVLAVENEDTQAFDEDRPLTIRQLKRTFRWPLALLLACMPGFSIRAARLSQRLVADYGDDVPGLDARQQAFFSRLADPFYAGAWRWATVLLSAGAATLLIAGLCQLTSVEPDRAARVTGMTFAAVAGMLCMWHAMRALWALRERPATMHAPWIALMPVWLAAAGLMVAFLLPDIPALGFVLVLPAALLHFRQVFDALRFGIGVSWLVRALPAADWLSPWLAALAGAAIGVSVCDWAYARRHRISLASAAGNRWTTVTSFVVFVSMVVLGLVLRLA</sequence>
<feature type="region of interest" description="Disordered" evidence="2">
    <location>
        <begin position="83"/>
        <end position="105"/>
    </location>
</feature>
<dbReference type="Proteomes" id="UP000781710">
    <property type="component" value="Unassembled WGS sequence"/>
</dbReference>
<accession>A0ABQ6ZFL1</accession>
<dbReference type="PROSITE" id="PS50076">
    <property type="entry name" value="DNAJ_2"/>
    <property type="match status" value="1"/>
</dbReference>